<accession>A0ABP0F7L5</accession>
<evidence type="ECO:0000313" key="2">
    <source>
        <dbReference type="Proteomes" id="UP001642483"/>
    </source>
</evidence>
<dbReference type="PANTHER" id="PTHR47456:SF1">
    <property type="entry name" value="PHD-TYPE DOMAIN-CONTAINING PROTEIN"/>
    <property type="match status" value="1"/>
</dbReference>
<keyword evidence="2" id="KW-1185">Reference proteome</keyword>
<comment type="caution">
    <text evidence="1">The sequence shown here is derived from an EMBL/GenBank/DDBJ whole genome shotgun (WGS) entry which is preliminary data.</text>
</comment>
<organism evidence="1 2">
    <name type="scientific">Clavelina lepadiformis</name>
    <name type="common">Light-bulb sea squirt</name>
    <name type="synonym">Ascidia lepadiformis</name>
    <dbReference type="NCBI Taxonomy" id="159417"/>
    <lineage>
        <taxon>Eukaryota</taxon>
        <taxon>Metazoa</taxon>
        <taxon>Chordata</taxon>
        <taxon>Tunicata</taxon>
        <taxon>Ascidiacea</taxon>
        <taxon>Aplousobranchia</taxon>
        <taxon>Clavelinidae</taxon>
        <taxon>Clavelina</taxon>
    </lineage>
</organism>
<gene>
    <name evidence="1" type="ORF">CVLEPA_LOCUS5260</name>
</gene>
<reference evidence="1 2" key="1">
    <citation type="submission" date="2024-02" db="EMBL/GenBank/DDBJ databases">
        <authorList>
            <person name="Daric V."/>
            <person name="Darras S."/>
        </authorList>
    </citation>
    <scope>NUCLEOTIDE SEQUENCE [LARGE SCALE GENOMIC DNA]</scope>
</reference>
<dbReference type="PANTHER" id="PTHR47456">
    <property type="entry name" value="PHD-TYPE DOMAIN-CONTAINING PROTEIN"/>
    <property type="match status" value="1"/>
</dbReference>
<evidence type="ECO:0008006" key="3">
    <source>
        <dbReference type="Google" id="ProtNLM"/>
    </source>
</evidence>
<proteinExistence type="predicted"/>
<dbReference type="EMBL" id="CAWYQH010000024">
    <property type="protein sequence ID" value="CAK8675716.1"/>
    <property type="molecule type" value="Genomic_DNA"/>
</dbReference>
<dbReference type="InterPro" id="IPR029309">
    <property type="entry name" value="CaRF"/>
</dbReference>
<name>A0ABP0F7L5_CLALP</name>
<dbReference type="Pfam" id="PF15299">
    <property type="entry name" value="ALS2CR8"/>
    <property type="match status" value="1"/>
</dbReference>
<protein>
    <recommendedName>
        <fullName evidence="3">Vitellogenin</fullName>
    </recommendedName>
</protein>
<sequence length="300" mass="33692">MGARYFEIKPGYGYCVNINDAHDTVKVYQEISAVHFGVVKSDKNFGNIDVTAKQRKIFWEDIPNPKYLEECLAFDRVPFIVLGRKLLGCKQGVGKLSGKKRKADDNSTTTTPSKWKCPAHISMIEVFKFPDYEIADNSPELRIETAQRLCYDLNNGRAVGERRFYIFFSPPSDHKDHAVLIDGQWVEPEQAVGQQIKFHVGPTIPDVQTNIKIADQLSVEVPPEQPDVGQRCRTLLDELVIKTYTANDETLLELGSMLKGICDSMPGKDPIEVEVTYPVDSTSQIVYTLSNELCTGTVTL</sequence>
<evidence type="ECO:0000313" key="1">
    <source>
        <dbReference type="EMBL" id="CAK8675716.1"/>
    </source>
</evidence>
<dbReference type="Proteomes" id="UP001642483">
    <property type="component" value="Unassembled WGS sequence"/>
</dbReference>